<feature type="domain" description="XdhC- CoxI" evidence="1">
    <location>
        <begin position="12"/>
        <end position="76"/>
    </location>
</feature>
<dbReference type="Proteomes" id="UP001205748">
    <property type="component" value="Unassembled WGS sequence"/>
</dbReference>
<comment type="caution">
    <text evidence="3">The sequence shown here is derived from an EMBL/GenBank/DDBJ whole genome shotgun (WGS) entry which is preliminary data.</text>
</comment>
<evidence type="ECO:0000313" key="3">
    <source>
        <dbReference type="EMBL" id="MCR1899285.1"/>
    </source>
</evidence>
<proteinExistence type="predicted"/>
<dbReference type="PANTHER" id="PTHR30388">
    <property type="entry name" value="ALDEHYDE OXIDOREDUCTASE MOLYBDENUM COFACTOR ASSEMBLY PROTEIN"/>
    <property type="match status" value="1"/>
</dbReference>
<feature type="domain" description="XdhC Rossmann" evidence="2">
    <location>
        <begin position="107"/>
        <end position="248"/>
    </location>
</feature>
<dbReference type="RefSeq" id="WP_257531470.1">
    <property type="nucleotide sequence ID" value="NZ_JANKAS010000008.1"/>
</dbReference>
<evidence type="ECO:0000313" key="4">
    <source>
        <dbReference type="Proteomes" id="UP001205748"/>
    </source>
</evidence>
<dbReference type="Pfam" id="PF13478">
    <property type="entry name" value="XdhC_C"/>
    <property type="match status" value="1"/>
</dbReference>
<dbReference type="AlphaFoldDB" id="A0AAE3HH26"/>
<gene>
    <name evidence="3" type="ORF">NSA47_09855</name>
</gene>
<organism evidence="3 4">
    <name type="scientific">Irregularibacter muris</name>
    <dbReference type="NCBI Taxonomy" id="1796619"/>
    <lineage>
        <taxon>Bacteria</taxon>
        <taxon>Bacillati</taxon>
        <taxon>Bacillota</taxon>
        <taxon>Clostridia</taxon>
        <taxon>Eubacteriales</taxon>
        <taxon>Eubacteriaceae</taxon>
        <taxon>Irregularibacter</taxon>
    </lineage>
</organism>
<dbReference type="Gene3D" id="3.40.50.720">
    <property type="entry name" value="NAD(P)-binding Rossmann-like Domain"/>
    <property type="match status" value="1"/>
</dbReference>
<accession>A0AAE3HH26</accession>
<reference evidence="3" key="1">
    <citation type="submission" date="2022-07" db="EMBL/GenBank/DDBJ databases">
        <title>Enhanced cultured diversity of the mouse gut microbiota enables custom-made synthetic communities.</title>
        <authorList>
            <person name="Afrizal A."/>
        </authorList>
    </citation>
    <scope>NUCLEOTIDE SEQUENCE</scope>
    <source>
        <strain evidence="3">DSM 28593</strain>
    </source>
</reference>
<dbReference type="PANTHER" id="PTHR30388:SF6">
    <property type="entry name" value="XANTHINE DEHYDROGENASE SUBUNIT A-RELATED"/>
    <property type="match status" value="1"/>
</dbReference>
<evidence type="ECO:0000259" key="1">
    <source>
        <dbReference type="Pfam" id="PF02625"/>
    </source>
</evidence>
<dbReference type="Pfam" id="PF02625">
    <property type="entry name" value="XdhC_CoxI"/>
    <property type="match status" value="1"/>
</dbReference>
<dbReference type="InterPro" id="IPR052698">
    <property type="entry name" value="MoCofactor_Util/Proc"/>
</dbReference>
<protein>
    <submittedName>
        <fullName evidence="3">XdhC family protein</fullName>
    </submittedName>
</protein>
<evidence type="ECO:0000259" key="2">
    <source>
        <dbReference type="Pfam" id="PF13478"/>
    </source>
</evidence>
<dbReference type="InterPro" id="IPR003777">
    <property type="entry name" value="XdhC_CoxI"/>
</dbReference>
<dbReference type="EMBL" id="JANKAS010000008">
    <property type="protein sequence ID" value="MCR1899285.1"/>
    <property type="molecule type" value="Genomic_DNA"/>
</dbReference>
<sequence length="266" mass="29093">MEVYKKAIDLEEQGRAFAIATVISSGGSTPRKSTAKMLIEEDGSITETVGGGPVEKEVIQEALKAIKEGKSKLVSYELNKEVQGGLNMNCGGSMQVFIEVIHPRPTVVLIGGGHVNYALSKLVDFLGFDLMVVDDRKEYCNEQRFPTAKRLMIVEDYTKELQELKLHKNHYVVIATKNDDGPSLKGVIRSGADYIGMIGSKRKVKKILDDLLAKGYSQEELDKAHAPIGLDIGAETPEEIAISIMGELIKAIKGGSGQSLVELRRF</sequence>
<name>A0AAE3HH26_9FIRM</name>
<dbReference type="InterPro" id="IPR027051">
    <property type="entry name" value="XdhC_Rossmann_dom"/>
</dbReference>
<keyword evidence="4" id="KW-1185">Reference proteome</keyword>